<dbReference type="AlphaFoldDB" id="A0A922I2T3"/>
<reference evidence="1" key="2">
    <citation type="journal article" date="2022" name="Res Sq">
        <title>Comparative Genomics Reveals Insights into the Divergent Evolution of Astigmatic Mites and Household Pest Adaptations.</title>
        <authorList>
            <person name="Xiong Q."/>
            <person name="Wan A.T.-Y."/>
            <person name="Liu X.-Y."/>
            <person name="Fung C.S.-H."/>
            <person name="Xiao X."/>
            <person name="Malainual N."/>
            <person name="Hou J."/>
            <person name="Wang L."/>
            <person name="Wang M."/>
            <person name="Yang K."/>
            <person name="Cui Y."/>
            <person name="Leung E."/>
            <person name="Nong W."/>
            <person name="Shin S.-K."/>
            <person name="Au S."/>
            <person name="Jeong K.Y."/>
            <person name="Chew F.T."/>
            <person name="Hui J."/>
            <person name="Leung T.F."/>
            <person name="Tungtrongchitr A."/>
            <person name="Zhong N."/>
            <person name="Liu Z."/>
            <person name="Tsui S."/>
        </authorList>
    </citation>
    <scope>NUCLEOTIDE SEQUENCE</scope>
    <source>
        <strain evidence="1">Derf</strain>
        <tissue evidence="1">Whole organism</tissue>
    </source>
</reference>
<accession>A0A922I2T3</accession>
<evidence type="ECO:0000313" key="2">
    <source>
        <dbReference type="Proteomes" id="UP000790347"/>
    </source>
</evidence>
<dbReference type="Proteomes" id="UP000790347">
    <property type="component" value="Unassembled WGS sequence"/>
</dbReference>
<name>A0A922I2T3_DERFA</name>
<proteinExistence type="predicted"/>
<dbReference type="EMBL" id="ASGP02000002">
    <property type="protein sequence ID" value="KAH9520981.1"/>
    <property type="molecule type" value="Genomic_DNA"/>
</dbReference>
<reference evidence="1" key="1">
    <citation type="submission" date="2013-05" db="EMBL/GenBank/DDBJ databases">
        <authorList>
            <person name="Yim A.K.Y."/>
            <person name="Chan T.F."/>
            <person name="Ji K.M."/>
            <person name="Liu X.Y."/>
            <person name="Zhou J.W."/>
            <person name="Li R.Q."/>
            <person name="Yang K.Y."/>
            <person name="Li J."/>
            <person name="Li M."/>
            <person name="Law P.T.W."/>
            <person name="Wu Y.L."/>
            <person name="Cai Z.L."/>
            <person name="Qin H."/>
            <person name="Bao Y."/>
            <person name="Leung R.K.K."/>
            <person name="Ng P.K.S."/>
            <person name="Zou J."/>
            <person name="Zhong X.J."/>
            <person name="Ran P.X."/>
            <person name="Zhong N.S."/>
            <person name="Liu Z.G."/>
            <person name="Tsui S.K.W."/>
        </authorList>
    </citation>
    <scope>NUCLEOTIDE SEQUENCE</scope>
    <source>
        <strain evidence="1">Derf</strain>
        <tissue evidence="1">Whole organism</tissue>
    </source>
</reference>
<gene>
    <name evidence="1" type="ORF">DERF_004656</name>
</gene>
<organism evidence="1 2">
    <name type="scientific">Dermatophagoides farinae</name>
    <name type="common">American house dust mite</name>
    <dbReference type="NCBI Taxonomy" id="6954"/>
    <lineage>
        <taxon>Eukaryota</taxon>
        <taxon>Metazoa</taxon>
        <taxon>Ecdysozoa</taxon>
        <taxon>Arthropoda</taxon>
        <taxon>Chelicerata</taxon>
        <taxon>Arachnida</taxon>
        <taxon>Acari</taxon>
        <taxon>Acariformes</taxon>
        <taxon>Sarcoptiformes</taxon>
        <taxon>Astigmata</taxon>
        <taxon>Psoroptidia</taxon>
        <taxon>Analgoidea</taxon>
        <taxon>Pyroglyphidae</taxon>
        <taxon>Dermatophagoidinae</taxon>
        <taxon>Dermatophagoides</taxon>
    </lineage>
</organism>
<comment type="caution">
    <text evidence="1">The sequence shown here is derived from an EMBL/GenBank/DDBJ whole genome shotgun (WGS) entry which is preliminary data.</text>
</comment>
<keyword evidence="2" id="KW-1185">Reference proteome</keyword>
<evidence type="ECO:0000313" key="1">
    <source>
        <dbReference type="EMBL" id="KAH9520981.1"/>
    </source>
</evidence>
<protein>
    <submittedName>
        <fullName evidence="1">Uncharacterized protein</fullName>
    </submittedName>
</protein>
<sequence>MGNENVKIESQFDGETETKRIDSPATAISQVPVPVSRTISVYDGKVKTLNFRLFSVLYVEDGIFFQ</sequence>